<keyword evidence="4" id="KW-0342">GTP-binding</keyword>
<dbReference type="AlphaFoldDB" id="F8X4Q5"/>
<evidence type="ECO:0000256" key="2">
    <source>
        <dbReference type="ARBA" id="ARBA00022768"/>
    </source>
</evidence>
<keyword evidence="3" id="KW-0648">Protein biosynthesis</keyword>
<dbReference type="OrthoDB" id="292264at2"/>
<evidence type="ECO:0000256" key="1">
    <source>
        <dbReference type="ARBA" id="ARBA00022741"/>
    </source>
</evidence>
<dbReference type="EMBL" id="ADLW01000019">
    <property type="protein sequence ID" value="EGK05061.1"/>
    <property type="molecule type" value="Genomic_DNA"/>
</dbReference>
<gene>
    <name evidence="6" type="ORF">HMPREF9456_03214</name>
</gene>
<comment type="caution">
    <text evidence="6">The sequence shown here is derived from an EMBL/GenBank/DDBJ whole genome shotgun (WGS) entry which is preliminary data.</text>
</comment>
<reference evidence="6 7" key="1">
    <citation type="submission" date="2011-04" db="EMBL/GenBank/DDBJ databases">
        <title>The Genome Sequence of Dysgonomonas mossii DSM 22836.</title>
        <authorList>
            <consortium name="The Broad Institute Genome Sequencing Platform"/>
            <person name="Earl A."/>
            <person name="Ward D."/>
            <person name="Feldgarden M."/>
            <person name="Gevers D."/>
            <person name="Pudlo N."/>
            <person name="Martens E."/>
            <person name="Allen-Vercoe E."/>
            <person name="Young S.K."/>
            <person name="Zeng Q."/>
            <person name="Gargeya S."/>
            <person name="Fitzgerald M."/>
            <person name="Haas B."/>
            <person name="Abouelleil A."/>
            <person name="Alvarado L."/>
            <person name="Arachchi H.M."/>
            <person name="Berlin A."/>
            <person name="Brown A."/>
            <person name="Chapman S.B."/>
            <person name="Chen Z."/>
            <person name="Dunbar C."/>
            <person name="Freedman E."/>
            <person name="Gearin G."/>
            <person name="Gellesch M."/>
            <person name="Goldberg J."/>
            <person name="Griggs A."/>
            <person name="Gujja S."/>
            <person name="Heiman D."/>
            <person name="Howarth C."/>
            <person name="Larson L."/>
            <person name="Lui A."/>
            <person name="MacDonald P.J.P."/>
            <person name="Mehta T."/>
            <person name="Montmayeur A."/>
            <person name="Murphy C."/>
            <person name="Neiman D."/>
            <person name="Pearson M."/>
            <person name="Priest M."/>
            <person name="Roberts A."/>
            <person name="Saif S."/>
            <person name="Shea T."/>
            <person name="Shenoy N."/>
            <person name="Sisk P."/>
            <person name="Stolte C."/>
            <person name="Sykes S."/>
            <person name="Yandava C."/>
            <person name="Wortman J."/>
            <person name="Nusbaum C."/>
            <person name="Birren B."/>
        </authorList>
    </citation>
    <scope>NUCLEOTIDE SEQUENCE [LARGE SCALE GENOMIC DNA]</scope>
    <source>
        <strain evidence="6 7">DSM 22836</strain>
    </source>
</reference>
<proteinExistence type="predicted"/>
<evidence type="ECO:0000256" key="4">
    <source>
        <dbReference type="ARBA" id="ARBA00023134"/>
    </source>
</evidence>
<evidence type="ECO:0000256" key="3">
    <source>
        <dbReference type="ARBA" id="ARBA00022917"/>
    </source>
</evidence>
<dbReference type="eggNOG" id="COG0050">
    <property type="taxonomic scope" value="Bacteria"/>
</dbReference>
<dbReference type="HOGENOM" id="CLU_1641094_0_0_10"/>
<keyword evidence="7" id="KW-1185">Reference proteome</keyword>
<evidence type="ECO:0000313" key="7">
    <source>
        <dbReference type="Proteomes" id="UP000006420"/>
    </source>
</evidence>
<dbReference type="Pfam" id="PF03143">
    <property type="entry name" value="GTP_EFTU_D3"/>
    <property type="match status" value="1"/>
</dbReference>
<dbReference type="InterPro" id="IPR009001">
    <property type="entry name" value="Transl_elong_EF1A/Init_IF2_C"/>
</dbReference>
<name>F8X4Q5_9BACT</name>
<keyword evidence="2" id="KW-0251">Elongation factor</keyword>
<sequence>MKLAIEKHIKGDELYLYMGGKLIYKRWLKTGESKIFDVMAYDKYTYTSIKDIECKGVDMICLKARIKMRTTSEGGRKTGFSSGYRPNHVFNQEQEGVWIESFIGDITFDDSELIYPGEERIVTVRFLCYSSIERYLNVGREWYIYEANKLIGVGEILEFNK</sequence>
<organism evidence="6 7">
    <name type="scientific">Dysgonomonas mossii DSM 22836</name>
    <dbReference type="NCBI Taxonomy" id="742767"/>
    <lineage>
        <taxon>Bacteria</taxon>
        <taxon>Pseudomonadati</taxon>
        <taxon>Bacteroidota</taxon>
        <taxon>Bacteroidia</taxon>
        <taxon>Bacteroidales</taxon>
        <taxon>Dysgonomonadaceae</taxon>
        <taxon>Dysgonomonas</taxon>
    </lineage>
</organism>
<dbReference type="GO" id="GO:0005525">
    <property type="term" value="F:GTP binding"/>
    <property type="evidence" value="ECO:0007669"/>
    <property type="project" value="UniProtKB-KW"/>
</dbReference>
<protein>
    <recommendedName>
        <fullName evidence="5">Translation elongation factor EFTu/EF1A C-terminal domain-containing protein</fullName>
    </recommendedName>
</protein>
<evidence type="ECO:0000259" key="5">
    <source>
        <dbReference type="Pfam" id="PF03143"/>
    </source>
</evidence>
<evidence type="ECO:0000313" key="6">
    <source>
        <dbReference type="EMBL" id="EGK05061.1"/>
    </source>
</evidence>
<keyword evidence="1" id="KW-0547">Nucleotide-binding</keyword>
<dbReference type="GeneID" id="78083816"/>
<dbReference type="SUPFAM" id="SSF50465">
    <property type="entry name" value="EF-Tu/eEF-1alpha/eIF2-gamma C-terminal domain"/>
    <property type="match status" value="1"/>
</dbReference>
<dbReference type="STRING" id="742767.HMPREF9456_03214"/>
<dbReference type="GO" id="GO:0003746">
    <property type="term" value="F:translation elongation factor activity"/>
    <property type="evidence" value="ECO:0007669"/>
    <property type="project" value="UniProtKB-KW"/>
</dbReference>
<accession>F8X4Q5</accession>
<dbReference type="Proteomes" id="UP000006420">
    <property type="component" value="Unassembled WGS sequence"/>
</dbReference>
<dbReference type="Gene3D" id="2.40.30.10">
    <property type="entry name" value="Translation factors"/>
    <property type="match status" value="1"/>
</dbReference>
<feature type="domain" description="Translation elongation factor EFTu/EF1A C-terminal" evidence="5">
    <location>
        <begin position="62"/>
        <end position="158"/>
    </location>
</feature>
<dbReference type="RefSeq" id="WP_006844581.1">
    <property type="nucleotide sequence ID" value="NZ_AQWJ01000010.1"/>
</dbReference>
<dbReference type="InterPro" id="IPR004160">
    <property type="entry name" value="Transl_elong_EFTu/EF1A_C"/>
</dbReference>